<sequence>MVWQKWFGRTSTVLSQGTFKQHTCSRRNGTSHLPTLSKEAFETMLTGRLFRSALLLTSGLLAVVQADTTPLTSNLNFESAEERAATTTFGYKEDGASWVIDSGAGLTVKVDQGTCDIASMIWNKAELQTWQRKSHINSGLGKINTSIESLKDKTIQISCKTPGLEHTYLFRPNENVIYMGTYHTKEYEMGNLRFIARLARKPMDNPMVPECKIDNMTAIEGHDVFADSKGITASKFYSGIPFIEDKVHGVTGDAGGVFFIMSDYAYERSVGGPFFRDMNNQCTEANELTLCMFSDHTRFEDYRYGFHGPYALIFNDGKQPAVSDVDFAFFQDLNLTGFVPETGRGSWTGTITDKNGVLSNSSVVVGFSNADAQYWVKVDSTTKPFTSPKMVPGTYNTTIYKNQLPVSSEAITIAGGSAPASAPASTEAATPAPASNGGQRRAQSVEGAKTLTVTYEPVAEPLWRIGVFDGVPDGFLNADKIHTAHPSDSRMKPWKPLNFTIGTDKDEIFPMAMFRAVNDPITINFELTKEQVGKDRTLKLGIPLAQNNGRCSVTVNKFSAKTPLSAAVKTRGVTRGVTLGKYTFYDYAIPKTALVEGTNRLVLSIVSGNKDTLGKWLSASVVFDALELV</sequence>
<accession>A0A8T1IFE0</accession>
<feature type="domain" description="Rhamnogalacturonan lyase" evidence="4">
    <location>
        <begin position="344"/>
        <end position="418"/>
    </location>
</feature>
<feature type="region of interest" description="Disordered" evidence="1">
    <location>
        <begin position="416"/>
        <end position="444"/>
    </location>
</feature>
<evidence type="ECO:0000259" key="4">
    <source>
        <dbReference type="Pfam" id="PF14686"/>
    </source>
</evidence>
<dbReference type="Gene3D" id="2.60.120.260">
    <property type="entry name" value="Galactose-binding domain-like"/>
    <property type="match status" value="1"/>
</dbReference>
<dbReference type="InterPro" id="IPR014718">
    <property type="entry name" value="GH-type_carb-bd"/>
</dbReference>
<dbReference type="InterPro" id="IPR015364">
    <property type="entry name" value="RhgB_N"/>
</dbReference>
<proteinExistence type="predicted"/>
<evidence type="ECO:0000256" key="1">
    <source>
        <dbReference type="SAM" id="MobiDB-lite"/>
    </source>
</evidence>
<feature type="domain" description="Rhamnogalacturonan lyase" evidence="3">
    <location>
        <begin position="462"/>
        <end position="628"/>
    </location>
</feature>
<feature type="compositionally biased region" description="Low complexity" evidence="1">
    <location>
        <begin position="416"/>
        <end position="435"/>
    </location>
</feature>
<dbReference type="SUPFAM" id="SSF74650">
    <property type="entry name" value="Galactose mutarotase-like"/>
    <property type="match status" value="1"/>
</dbReference>
<dbReference type="Pfam" id="PF09284">
    <property type="entry name" value="RhgB_N"/>
    <property type="match status" value="1"/>
</dbReference>
<dbReference type="InterPro" id="IPR029413">
    <property type="entry name" value="RG-lyase_II"/>
</dbReference>
<protein>
    <recommendedName>
        <fullName evidence="7">Rhamnogalacturonan endolyase</fullName>
    </recommendedName>
</protein>
<dbReference type="GO" id="GO:0045490">
    <property type="term" value="P:pectin catabolic process"/>
    <property type="evidence" value="ECO:0007669"/>
    <property type="project" value="TreeGrafter"/>
</dbReference>
<dbReference type="Gene3D" id="2.70.98.10">
    <property type="match status" value="1"/>
</dbReference>
<dbReference type="EMBL" id="RCMV01000159">
    <property type="protein sequence ID" value="KAG3223031.1"/>
    <property type="molecule type" value="Genomic_DNA"/>
</dbReference>
<dbReference type="PANTHER" id="PTHR36574:SF1">
    <property type="entry name" value="RHAMNOGALACTURONATE LYASE-RELATED"/>
    <property type="match status" value="1"/>
</dbReference>
<evidence type="ECO:0008006" key="7">
    <source>
        <dbReference type="Google" id="ProtNLM"/>
    </source>
</evidence>
<evidence type="ECO:0000259" key="2">
    <source>
        <dbReference type="Pfam" id="PF09284"/>
    </source>
</evidence>
<name>A0A8T1IFE0_9STRA</name>
<comment type="caution">
    <text evidence="5">The sequence shown here is derived from an EMBL/GenBank/DDBJ whole genome shotgun (WGS) entry which is preliminary data.</text>
</comment>
<dbReference type="CDD" id="cd10316">
    <property type="entry name" value="RGL4_M"/>
    <property type="match status" value="1"/>
</dbReference>
<dbReference type="PANTHER" id="PTHR36574">
    <property type="entry name" value="RHAMNOGALACTURONATE LYASE-RELATED"/>
    <property type="match status" value="1"/>
</dbReference>
<gene>
    <name evidence="5" type="ORF">PC129_g6269</name>
</gene>
<dbReference type="Pfam" id="PF14686">
    <property type="entry name" value="fn3_3"/>
    <property type="match status" value="1"/>
</dbReference>
<dbReference type="GO" id="GO:0016837">
    <property type="term" value="F:carbon-oxygen lyase activity, acting on polysaccharides"/>
    <property type="evidence" value="ECO:0007669"/>
    <property type="project" value="InterPro"/>
</dbReference>
<dbReference type="SUPFAM" id="SSF49785">
    <property type="entry name" value="Galactose-binding domain-like"/>
    <property type="match status" value="1"/>
</dbReference>
<dbReference type="InterPro" id="IPR011013">
    <property type="entry name" value="Gal_mutarotase_sf_dom"/>
</dbReference>
<dbReference type="Pfam" id="PF14683">
    <property type="entry name" value="CBM-like"/>
    <property type="match status" value="1"/>
</dbReference>
<dbReference type="InterPro" id="IPR008979">
    <property type="entry name" value="Galactose-bd-like_sf"/>
</dbReference>
<evidence type="ECO:0000259" key="3">
    <source>
        <dbReference type="Pfam" id="PF14683"/>
    </source>
</evidence>
<dbReference type="CDD" id="cd10317">
    <property type="entry name" value="RGL4_C"/>
    <property type="match status" value="1"/>
</dbReference>
<dbReference type="Proteomes" id="UP000760860">
    <property type="component" value="Unassembled WGS sequence"/>
</dbReference>
<dbReference type="InterPro" id="IPR016590">
    <property type="entry name" value="Rhamnogalacturonase_B"/>
</dbReference>
<evidence type="ECO:0000313" key="5">
    <source>
        <dbReference type="EMBL" id="KAG3223031.1"/>
    </source>
</evidence>
<dbReference type="AlphaFoldDB" id="A0A8T1IFE0"/>
<dbReference type="InterPro" id="IPR029411">
    <property type="entry name" value="RG-lyase_III"/>
</dbReference>
<reference evidence="5" key="1">
    <citation type="submission" date="2018-05" db="EMBL/GenBank/DDBJ databases">
        <title>Effector identification in a new, highly contiguous assembly of the strawberry crown rot pathogen Phytophthora cactorum.</title>
        <authorList>
            <person name="Armitage A.D."/>
            <person name="Nellist C.F."/>
            <person name="Bates H."/>
            <person name="Vickerstaff R.J."/>
            <person name="Harrison R.J."/>
        </authorList>
    </citation>
    <scope>NUCLEOTIDE SEQUENCE</scope>
    <source>
        <strain evidence="5">P421</strain>
    </source>
</reference>
<dbReference type="CDD" id="cd10320">
    <property type="entry name" value="RGL4_N"/>
    <property type="match status" value="1"/>
</dbReference>
<dbReference type="VEuPathDB" id="FungiDB:PC110_g19109"/>
<feature type="domain" description="Rhamnogalacturonase B N-terminal" evidence="2">
    <location>
        <begin position="89"/>
        <end position="337"/>
    </location>
</feature>
<dbReference type="GO" id="GO:0030246">
    <property type="term" value="F:carbohydrate binding"/>
    <property type="evidence" value="ECO:0007669"/>
    <property type="project" value="InterPro"/>
</dbReference>
<organism evidence="5 6">
    <name type="scientific">Phytophthora cactorum</name>
    <dbReference type="NCBI Taxonomy" id="29920"/>
    <lineage>
        <taxon>Eukaryota</taxon>
        <taxon>Sar</taxon>
        <taxon>Stramenopiles</taxon>
        <taxon>Oomycota</taxon>
        <taxon>Peronosporomycetes</taxon>
        <taxon>Peronosporales</taxon>
        <taxon>Peronosporaceae</taxon>
        <taxon>Phytophthora</taxon>
    </lineage>
</organism>
<dbReference type="Gene3D" id="2.60.40.1120">
    <property type="entry name" value="Carboxypeptidase-like, regulatory domain"/>
    <property type="match status" value="1"/>
</dbReference>
<evidence type="ECO:0000313" key="6">
    <source>
        <dbReference type="Proteomes" id="UP000760860"/>
    </source>
</evidence>